<sequence length="304" mass="33735">MATIEQAILARIFFHRSNLLVAESGGEVRAWCHFGINPVSEASPSVGEKSAELVEEQPPAEPPEQPPELEGQIRAICFSADGGLDVCEPLLEASEQAILAQGARRIKVGVVRDRGEGYAGLPPVGHGIGVPAVDSRTSSLLSRKGYNRGKSIFRFVVSTSSYRPPVSREALQFRRTTRLEHVLRIPCEPALASSLSHFDIERFSLLDHRSAEILAQMDLWSSDVEAQVMNCDNAILDLSQRKDPERLDSAETFMIGNLIQRLGDRRIYTVETAVDGTQNELVKQLEALQFKNVEQGYLWTKQIR</sequence>
<dbReference type="Proteomes" id="UP000315471">
    <property type="component" value="Unassembled WGS sequence"/>
</dbReference>
<dbReference type="AlphaFoldDB" id="A0A5C6E190"/>
<feature type="region of interest" description="Disordered" evidence="1">
    <location>
        <begin position="42"/>
        <end position="67"/>
    </location>
</feature>
<gene>
    <name evidence="2" type="ORF">Q31b_28650</name>
</gene>
<comment type="caution">
    <text evidence="2">The sequence shown here is derived from an EMBL/GenBank/DDBJ whole genome shotgun (WGS) entry which is preliminary data.</text>
</comment>
<evidence type="ECO:0000313" key="2">
    <source>
        <dbReference type="EMBL" id="TWU41421.1"/>
    </source>
</evidence>
<evidence type="ECO:0000256" key="1">
    <source>
        <dbReference type="SAM" id="MobiDB-lite"/>
    </source>
</evidence>
<organism evidence="2 3">
    <name type="scientific">Novipirellula aureliae</name>
    <dbReference type="NCBI Taxonomy" id="2527966"/>
    <lineage>
        <taxon>Bacteria</taxon>
        <taxon>Pseudomonadati</taxon>
        <taxon>Planctomycetota</taxon>
        <taxon>Planctomycetia</taxon>
        <taxon>Pirellulales</taxon>
        <taxon>Pirellulaceae</taxon>
        <taxon>Novipirellula</taxon>
    </lineage>
</organism>
<name>A0A5C6E190_9BACT</name>
<proteinExistence type="predicted"/>
<keyword evidence="3" id="KW-1185">Reference proteome</keyword>
<reference evidence="2 3" key="1">
    <citation type="submission" date="2019-02" db="EMBL/GenBank/DDBJ databases">
        <title>Deep-cultivation of Planctomycetes and their phenomic and genomic characterization uncovers novel biology.</title>
        <authorList>
            <person name="Wiegand S."/>
            <person name="Jogler M."/>
            <person name="Boedeker C."/>
            <person name="Pinto D."/>
            <person name="Vollmers J."/>
            <person name="Rivas-Marin E."/>
            <person name="Kohn T."/>
            <person name="Peeters S.H."/>
            <person name="Heuer A."/>
            <person name="Rast P."/>
            <person name="Oberbeckmann S."/>
            <person name="Bunk B."/>
            <person name="Jeske O."/>
            <person name="Meyerdierks A."/>
            <person name="Storesund J.E."/>
            <person name="Kallscheuer N."/>
            <person name="Luecker S."/>
            <person name="Lage O.M."/>
            <person name="Pohl T."/>
            <person name="Merkel B.J."/>
            <person name="Hornburger P."/>
            <person name="Mueller R.-W."/>
            <person name="Bruemmer F."/>
            <person name="Labrenz M."/>
            <person name="Spormann A.M."/>
            <person name="Op Den Camp H."/>
            <person name="Overmann J."/>
            <person name="Amann R."/>
            <person name="Jetten M.S.M."/>
            <person name="Mascher T."/>
            <person name="Medema M.H."/>
            <person name="Devos D.P."/>
            <person name="Kaster A.-K."/>
            <person name="Ovreas L."/>
            <person name="Rohde M."/>
            <person name="Galperin M.Y."/>
            <person name="Jogler C."/>
        </authorList>
    </citation>
    <scope>NUCLEOTIDE SEQUENCE [LARGE SCALE GENOMIC DNA]</scope>
    <source>
        <strain evidence="2 3">Q31b</strain>
    </source>
</reference>
<accession>A0A5C6E190</accession>
<dbReference type="EMBL" id="SJPY01000004">
    <property type="protein sequence ID" value="TWU41421.1"/>
    <property type="molecule type" value="Genomic_DNA"/>
</dbReference>
<protein>
    <submittedName>
        <fullName evidence="2">Uncharacterized protein</fullName>
    </submittedName>
</protein>
<evidence type="ECO:0000313" key="3">
    <source>
        <dbReference type="Proteomes" id="UP000315471"/>
    </source>
</evidence>